<proteinExistence type="predicted"/>
<dbReference type="AlphaFoldDB" id="A0A0F8ZW94"/>
<evidence type="ECO:0000259" key="1">
    <source>
        <dbReference type="Pfam" id="PF01370"/>
    </source>
</evidence>
<accession>A0A0F8ZW94</accession>
<dbReference type="SUPFAM" id="SSF51735">
    <property type="entry name" value="NAD(P)-binding Rossmann-fold domains"/>
    <property type="match status" value="1"/>
</dbReference>
<feature type="non-terminal residue" evidence="2">
    <location>
        <position position="78"/>
    </location>
</feature>
<dbReference type="InterPro" id="IPR001509">
    <property type="entry name" value="Epimerase_deHydtase"/>
</dbReference>
<protein>
    <recommendedName>
        <fullName evidence="1">NAD-dependent epimerase/dehydratase domain-containing protein</fullName>
    </recommendedName>
</protein>
<dbReference type="Pfam" id="PF01370">
    <property type="entry name" value="Epimerase"/>
    <property type="match status" value="1"/>
</dbReference>
<gene>
    <name evidence="2" type="ORF">LCGC14_2645980</name>
</gene>
<name>A0A0F8ZW94_9ZZZZ</name>
<evidence type="ECO:0000313" key="2">
    <source>
        <dbReference type="EMBL" id="KKK98112.1"/>
    </source>
</evidence>
<dbReference type="InterPro" id="IPR036291">
    <property type="entry name" value="NAD(P)-bd_dom_sf"/>
</dbReference>
<dbReference type="EMBL" id="LAZR01045756">
    <property type="protein sequence ID" value="KKK98112.1"/>
    <property type="molecule type" value="Genomic_DNA"/>
</dbReference>
<reference evidence="2" key="1">
    <citation type="journal article" date="2015" name="Nature">
        <title>Complex archaea that bridge the gap between prokaryotes and eukaryotes.</title>
        <authorList>
            <person name="Spang A."/>
            <person name="Saw J.H."/>
            <person name="Jorgensen S.L."/>
            <person name="Zaremba-Niedzwiedzka K."/>
            <person name="Martijn J."/>
            <person name="Lind A.E."/>
            <person name="van Eijk R."/>
            <person name="Schleper C."/>
            <person name="Guy L."/>
            <person name="Ettema T.J."/>
        </authorList>
    </citation>
    <scope>NUCLEOTIDE SEQUENCE</scope>
</reference>
<dbReference type="Gene3D" id="3.40.50.720">
    <property type="entry name" value="NAD(P)-binding Rossmann-like Domain"/>
    <property type="match status" value="1"/>
</dbReference>
<feature type="domain" description="NAD-dependent epimerase/dehydratase" evidence="1">
    <location>
        <begin position="3"/>
        <end position="76"/>
    </location>
</feature>
<comment type="caution">
    <text evidence="2">The sequence shown here is derived from an EMBL/GenBank/DDBJ whole genome shotgun (WGS) entry which is preliminary data.</text>
</comment>
<organism evidence="2">
    <name type="scientific">marine sediment metagenome</name>
    <dbReference type="NCBI Taxonomy" id="412755"/>
    <lineage>
        <taxon>unclassified sequences</taxon>
        <taxon>metagenomes</taxon>
        <taxon>ecological metagenomes</taxon>
    </lineage>
</organism>
<sequence>MKVLVTGSTGFIGNYVMNELIRLNNYDIIATSIDSTEVALNFEWFNKVKYIQSNLDDKIKNFYTFFEEPDSLIHLAWE</sequence>